<keyword evidence="1" id="KW-1185">Reference proteome</keyword>
<protein>
    <submittedName>
        <fullName evidence="2">Uncharacterized protein</fullName>
    </submittedName>
</protein>
<dbReference type="Proteomes" id="UP000887578">
    <property type="component" value="Unplaced"/>
</dbReference>
<organism evidence="1 2">
    <name type="scientific">Panagrolaimus davidi</name>
    <dbReference type="NCBI Taxonomy" id="227884"/>
    <lineage>
        <taxon>Eukaryota</taxon>
        <taxon>Metazoa</taxon>
        <taxon>Ecdysozoa</taxon>
        <taxon>Nematoda</taxon>
        <taxon>Chromadorea</taxon>
        <taxon>Rhabditida</taxon>
        <taxon>Tylenchina</taxon>
        <taxon>Panagrolaimomorpha</taxon>
        <taxon>Panagrolaimoidea</taxon>
        <taxon>Panagrolaimidae</taxon>
        <taxon>Panagrolaimus</taxon>
    </lineage>
</organism>
<dbReference type="WBParaSite" id="PDA_v2.g1602.t1">
    <property type="protein sequence ID" value="PDA_v2.g1602.t1"/>
    <property type="gene ID" value="PDA_v2.g1602"/>
</dbReference>
<sequence>MKIVVYKQIFLADDAFEFFVQNDVRLKVNLIHNFVEFTHPVLGKLHYALASISVGRVGDYLMINHAGLDEFVVFRPATHAANLLYQRLSSHAAVCLLDMTEFPNAQLMEAACSKFG</sequence>
<reference evidence="2" key="1">
    <citation type="submission" date="2022-11" db="UniProtKB">
        <authorList>
            <consortium name="WormBaseParasite"/>
        </authorList>
    </citation>
    <scope>IDENTIFICATION</scope>
</reference>
<name>A0A914PMM9_9BILA</name>
<evidence type="ECO:0000313" key="2">
    <source>
        <dbReference type="WBParaSite" id="PDA_v2.g1602.t1"/>
    </source>
</evidence>
<accession>A0A914PMM9</accession>
<proteinExistence type="predicted"/>
<dbReference type="AlphaFoldDB" id="A0A914PMM9"/>
<evidence type="ECO:0000313" key="1">
    <source>
        <dbReference type="Proteomes" id="UP000887578"/>
    </source>
</evidence>